<dbReference type="InterPro" id="IPR021352">
    <property type="entry name" value="DUF2971"/>
</dbReference>
<sequence length="287" mass="31782">MNDHSEIEHGRSILDRLLNIEAPVGRDLFGALDRVHDGISNTIRARYYQEAHNAREQTYMMSLCEHGPHDGLGQLSMWRAYGGPRASVALVFNPDVIFDPSVHLNVTASPVLYGDDAEVTAELSRVVDGLKAEPDAIAAVEPWMVAHVVAGALHFALLSIKHRGFAEEREWRVLARADELTPTGPVKRKIQSIGGIPQIVQVLPLHGHGSPLPCNEVMMHHAMDSEAITFLPQFSWGNLIDRIIVGPSLFPETVKAAIEAQLRMDGVDRWDQLVDVSEIPLRHATDR</sequence>
<dbReference type="PATRIC" id="fig|1420583.3.peg.4467"/>
<dbReference type="Pfam" id="PF11185">
    <property type="entry name" value="DUF2971"/>
    <property type="match status" value="1"/>
</dbReference>
<evidence type="ECO:0000313" key="2">
    <source>
        <dbReference type="Proteomes" id="UP000052232"/>
    </source>
</evidence>
<dbReference type="STRING" id="1420583.V473_23285"/>
<comment type="caution">
    <text evidence="1">The sequence shown here is derived from an EMBL/GenBank/DDBJ whole genome shotgun (WGS) entry which is preliminary data.</text>
</comment>
<dbReference type="EMBL" id="JACT01000009">
    <property type="protein sequence ID" value="KMS51559.1"/>
    <property type="molecule type" value="Genomic_DNA"/>
</dbReference>
<protein>
    <recommendedName>
        <fullName evidence="3">DUF2971 domain-containing protein</fullName>
    </recommendedName>
</protein>
<name>A0A0J7XIU2_9SPHN</name>
<proteinExistence type="predicted"/>
<dbReference type="AlphaFoldDB" id="A0A0J7XIU2"/>
<accession>A0A0J7XIU2</accession>
<reference evidence="1 2" key="1">
    <citation type="journal article" date="2015" name="G3 (Bethesda)">
        <title>Insights into Ongoing Evolution of the Hexachlorocyclohexane Catabolic Pathway from Comparative Genomics of Ten Sphingomonadaceae Strains.</title>
        <authorList>
            <person name="Pearce S.L."/>
            <person name="Oakeshott J.G."/>
            <person name="Pandey G."/>
        </authorList>
    </citation>
    <scope>NUCLEOTIDE SEQUENCE [LARGE SCALE GENOMIC DNA]</scope>
    <source>
        <strain evidence="1 2">LL01</strain>
    </source>
</reference>
<organism evidence="1 2">
    <name type="scientific">Sphingobium cupriresistens LL01</name>
    <dbReference type="NCBI Taxonomy" id="1420583"/>
    <lineage>
        <taxon>Bacteria</taxon>
        <taxon>Pseudomonadati</taxon>
        <taxon>Pseudomonadota</taxon>
        <taxon>Alphaproteobacteria</taxon>
        <taxon>Sphingomonadales</taxon>
        <taxon>Sphingomonadaceae</taxon>
        <taxon>Sphingobium</taxon>
    </lineage>
</organism>
<gene>
    <name evidence="1" type="ORF">V473_23285</name>
</gene>
<keyword evidence="2" id="KW-1185">Reference proteome</keyword>
<evidence type="ECO:0008006" key="3">
    <source>
        <dbReference type="Google" id="ProtNLM"/>
    </source>
</evidence>
<evidence type="ECO:0000313" key="1">
    <source>
        <dbReference type="EMBL" id="KMS51559.1"/>
    </source>
</evidence>
<dbReference type="Proteomes" id="UP000052232">
    <property type="component" value="Unassembled WGS sequence"/>
</dbReference>